<feature type="region of interest" description="Disordered" evidence="1">
    <location>
        <begin position="185"/>
        <end position="210"/>
    </location>
</feature>
<dbReference type="Gene3D" id="1.25.40.10">
    <property type="entry name" value="Tetratricopeptide repeat domain"/>
    <property type="match status" value="1"/>
</dbReference>
<dbReference type="PANTHER" id="PTHR11102">
    <property type="entry name" value="SEL-1-LIKE PROTEIN"/>
    <property type="match status" value="1"/>
</dbReference>
<organism evidence="3 4">
    <name type="scientific">Phenylobacterium kunshanense</name>
    <dbReference type="NCBI Taxonomy" id="1445034"/>
    <lineage>
        <taxon>Bacteria</taxon>
        <taxon>Pseudomonadati</taxon>
        <taxon>Pseudomonadota</taxon>
        <taxon>Alphaproteobacteria</taxon>
        <taxon>Caulobacterales</taxon>
        <taxon>Caulobacteraceae</taxon>
        <taxon>Phenylobacterium</taxon>
    </lineage>
</organism>
<keyword evidence="4" id="KW-1185">Reference proteome</keyword>
<gene>
    <name evidence="3" type="ORF">DJ019_03145</name>
</gene>
<dbReference type="AlphaFoldDB" id="A0A328BQX2"/>
<dbReference type="PANTHER" id="PTHR11102:SF160">
    <property type="entry name" value="ERAD-ASSOCIATED E3 UBIQUITIN-PROTEIN LIGASE COMPONENT HRD3"/>
    <property type="match status" value="1"/>
</dbReference>
<feature type="compositionally biased region" description="Basic and acidic residues" evidence="1">
    <location>
        <begin position="1"/>
        <end position="11"/>
    </location>
</feature>
<keyword evidence="2" id="KW-1133">Transmembrane helix</keyword>
<dbReference type="Pfam" id="PF08238">
    <property type="entry name" value="Sel1"/>
    <property type="match status" value="3"/>
</dbReference>
<keyword evidence="2" id="KW-0812">Transmembrane</keyword>
<dbReference type="InterPro" id="IPR011990">
    <property type="entry name" value="TPR-like_helical_dom_sf"/>
</dbReference>
<sequence length="439" mass="46063">MRPAREGRMADDGGWPIGAGPESWESGDARTRVAIDQLRVVFSQAERRLADDRATVVLGDTLVPLIHSLDDLARRLTALEVGSERVASERRAAPEQVARRPEAQPGIEAAREAAMSARLDLMLEQLGRARAAAEAGTVRQTPSSARTVMVAASAVAALGVVGAGAMLVIDPALASRLLPPVAERLQSRPDQEPRAAVGGEASSGPVAPQPQDSYVAVSDALARGEASALPRLASLAEAGDTQAQLHLASLHETGQGGLPQDLAAARQWTVRAAQAGDRFAQHNLALFLMQGEGGVRDVADAAHWFRKAAEQGVLDSQYNLGLLYESGRGVDRNLPEAYRWFARAAEAGDPAARQKQLAVARQLGATERAALGIPAPSAPSGPGRGDELATLVIAPATTVAETQALLARHGYYAGPMDGVASPAFRAAADAYLRDRGILR</sequence>
<keyword evidence="2" id="KW-0472">Membrane</keyword>
<dbReference type="EMBL" id="QFYS01000001">
    <property type="protein sequence ID" value="RAK69019.1"/>
    <property type="molecule type" value="Genomic_DNA"/>
</dbReference>
<evidence type="ECO:0000256" key="1">
    <source>
        <dbReference type="SAM" id="MobiDB-lite"/>
    </source>
</evidence>
<protein>
    <recommendedName>
        <fullName evidence="5">Peptidoglycan binding-like domain-containing protein</fullName>
    </recommendedName>
</protein>
<dbReference type="SMART" id="SM00671">
    <property type="entry name" value="SEL1"/>
    <property type="match status" value="3"/>
</dbReference>
<comment type="caution">
    <text evidence="3">The sequence shown here is derived from an EMBL/GenBank/DDBJ whole genome shotgun (WGS) entry which is preliminary data.</text>
</comment>
<feature type="region of interest" description="Disordered" evidence="1">
    <location>
        <begin position="1"/>
        <end position="26"/>
    </location>
</feature>
<evidence type="ECO:0008006" key="5">
    <source>
        <dbReference type="Google" id="ProtNLM"/>
    </source>
</evidence>
<evidence type="ECO:0000313" key="4">
    <source>
        <dbReference type="Proteomes" id="UP000249524"/>
    </source>
</evidence>
<dbReference type="OrthoDB" id="5295703at2"/>
<name>A0A328BQX2_9CAUL</name>
<feature type="transmembrane region" description="Helical" evidence="2">
    <location>
        <begin position="148"/>
        <end position="169"/>
    </location>
</feature>
<dbReference type="Proteomes" id="UP000249524">
    <property type="component" value="Unassembled WGS sequence"/>
</dbReference>
<accession>A0A328BQX2</accession>
<dbReference type="SUPFAM" id="SSF81901">
    <property type="entry name" value="HCP-like"/>
    <property type="match status" value="1"/>
</dbReference>
<evidence type="ECO:0000256" key="2">
    <source>
        <dbReference type="SAM" id="Phobius"/>
    </source>
</evidence>
<reference evidence="3 4" key="1">
    <citation type="submission" date="2018-05" db="EMBL/GenBank/DDBJ databases">
        <authorList>
            <person name="Lanie J.A."/>
            <person name="Ng W.-L."/>
            <person name="Kazmierczak K.M."/>
            <person name="Andrzejewski T.M."/>
            <person name="Davidsen T.M."/>
            <person name="Wayne K.J."/>
            <person name="Tettelin H."/>
            <person name="Glass J.I."/>
            <person name="Rusch D."/>
            <person name="Podicherti R."/>
            <person name="Tsui H.-C.T."/>
            <person name="Winkler M.E."/>
        </authorList>
    </citation>
    <scope>NUCLEOTIDE SEQUENCE [LARGE SCALE GENOMIC DNA]</scope>
    <source>
        <strain evidence="3 4">BUT-10</strain>
    </source>
</reference>
<proteinExistence type="predicted"/>
<evidence type="ECO:0000313" key="3">
    <source>
        <dbReference type="EMBL" id="RAK69019.1"/>
    </source>
</evidence>
<dbReference type="InterPro" id="IPR006597">
    <property type="entry name" value="Sel1-like"/>
</dbReference>
<dbReference type="InterPro" id="IPR050767">
    <property type="entry name" value="Sel1_AlgK"/>
</dbReference>